<reference evidence="1" key="1">
    <citation type="submission" date="2020-05" db="EMBL/GenBank/DDBJ databases">
        <authorList>
            <person name="Chiriac C."/>
            <person name="Salcher M."/>
            <person name="Ghai R."/>
            <person name="Kavagutti S V."/>
        </authorList>
    </citation>
    <scope>NUCLEOTIDE SEQUENCE</scope>
</reference>
<dbReference type="EMBL" id="CAEMXZ010000196">
    <property type="protein sequence ID" value="CAB4324692.1"/>
    <property type="molecule type" value="Genomic_DNA"/>
</dbReference>
<dbReference type="AlphaFoldDB" id="A0A6J5YMJ0"/>
<proteinExistence type="predicted"/>
<evidence type="ECO:0000313" key="1">
    <source>
        <dbReference type="EMBL" id="CAB4324692.1"/>
    </source>
</evidence>
<name>A0A6J5YMJ0_9ZZZZ</name>
<accession>A0A6J5YMJ0</accession>
<organism evidence="1">
    <name type="scientific">freshwater metagenome</name>
    <dbReference type="NCBI Taxonomy" id="449393"/>
    <lineage>
        <taxon>unclassified sequences</taxon>
        <taxon>metagenomes</taxon>
        <taxon>ecological metagenomes</taxon>
    </lineage>
</organism>
<sequence>MSLRPAIGSPISTTYGSGGRPTHVLAPGSGSWARVTMILSASVETCLVMIGPPPHWTLMTDAVK</sequence>
<protein>
    <submittedName>
        <fullName evidence="1">Unannotated protein</fullName>
    </submittedName>
</protein>
<gene>
    <name evidence="1" type="ORF">UFOPK1392_02468</name>
</gene>